<proteinExistence type="predicted"/>
<dbReference type="EMBL" id="NIDE01000002">
    <property type="protein sequence ID" value="OWK45417.1"/>
    <property type="molecule type" value="Genomic_DNA"/>
</dbReference>
<sequence>MSHRPGAFFAFIARKPPFWDRRISETFEPSGDRHPGSSTTAQAAVAAQAPGEETLG</sequence>
<accession>A0A225EAI4</accession>
<evidence type="ECO:0000256" key="1">
    <source>
        <dbReference type="SAM" id="MobiDB-lite"/>
    </source>
</evidence>
<reference evidence="3" key="1">
    <citation type="submission" date="2017-06" db="EMBL/GenBank/DDBJ databases">
        <title>Genome analysis of Fimbriiglobus ruber SP5, the first member of the order Planctomycetales with confirmed chitinolytic capability.</title>
        <authorList>
            <person name="Ravin N.V."/>
            <person name="Rakitin A.L."/>
            <person name="Ivanova A.A."/>
            <person name="Beletsky A.V."/>
            <person name="Kulichevskaya I.S."/>
            <person name="Mardanov A.V."/>
            <person name="Dedysh S.N."/>
        </authorList>
    </citation>
    <scope>NUCLEOTIDE SEQUENCE [LARGE SCALE GENOMIC DNA]</scope>
    <source>
        <strain evidence="3">SP5</strain>
    </source>
</reference>
<dbReference type="AlphaFoldDB" id="A0A225EAI4"/>
<comment type="caution">
    <text evidence="2">The sequence shown here is derived from an EMBL/GenBank/DDBJ whole genome shotgun (WGS) entry which is preliminary data.</text>
</comment>
<feature type="compositionally biased region" description="Basic and acidic residues" evidence="1">
    <location>
        <begin position="26"/>
        <end position="35"/>
    </location>
</feature>
<name>A0A225EAI4_9BACT</name>
<feature type="region of interest" description="Disordered" evidence="1">
    <location>
        <begin position="26"/>
        <end position="56"/>
    </location>
</feature>
<organism evidence="2 3">
    <name type="scientific">Fimbriiglobus ruber</name>
    <dbReference type="NCBI Taxonomy" id="1908690"/>
    <lineage>
        <taxon>Bacteria</taxon>
        <taxon>Pseudomonadati</taxon>
        <taxon>Planctomycetota</taxon>
        <taxon>Planctomycetia</taxon>
        <taxon>Gemmatales</taxon>
        <taxon>Gemmataceae</taxon>
        <taxon>Fimbriiglobus</taxon>
    </lineage>
</organism>
<keyword evidence="3" id="KW-1185">Reference proteome</keyword>
<gene>
    <name evidence="2" type="ORF">FRUB_01748</name>
</gene>
<evidence type="ECO:0000313" key="2">
    <source>
        <dbReference type="EMBL" id="OWK45417.1"/>
    </source>
</evidence>
<evidence type="ECO:0000313" key="3">
    <source>
        <dbReference type="Proteomes" id="UP000214646"/>
    </source>
</evidence>
<dbReference type="Proteomes" id="UP000214646">
    <property type="component" value="Unassembled WGS sequence"/>
</dbReference>
<protein>
    <submittedName>
        <fullName evidence="2">Uncharacterized protein</fullName>
    </submittedName>
</protein>